<gene>
    <name evidence="2" type="primary">ccoS</name>
    <name evidence="2" type="ORF">GCM10017764_35100</name>
</gene>
<evidence type="ECO:0000313" key="2">
    <source>
        <dbReference type="EMBL" id="GHE48980.1"/>
    </source>
</evidence>
<organism evidence="2 3">
    <name type="scientific">Sphingobacterium griseoflavum</name>
    <dbReference type="NCBI Taxonomy" id="1474952"/>
    <lineage>
        <taxon>Bacteria</taxon>
        <taxon>Pseudomonadati</taxon>
        <taxon>Bacteroidota</taxon>
        <taxon>Sphingobacteriia</taxon>
        <taxon>Sphingobacteriales</taxon>
        <taxon>Sphingobacteriaceae</taxon>
        <taxon>Sphingobacterium</taxon>
    </lineage>
</organism>
<dbReference type="PANTHER" id="PTHR41532">
    <property type="entry name" value="FIXS PROTEIN"/>
    <property type="match status" value="1"/>
</dbReference>
<evidence type="ECO:0000256" key="1">
    <source>
        <dbReference type="SAM" id="Phobius"/>
    </source>
</evidence>
<dbReference type="InterPro" id="IPR004714">
    <property type="entry name" value="Cyt_oxidase_maturation_cbb3"/>
</dbReference>
<dbReference type="EMBL" id="BNAF01000018">
    <property type="protein sequence ID" value="GHE48980.1"/>
    <property type="molecule type" value="Genomic_DNA"/>
</dbReference>
<dbReference type="NCBIfam" id="TIGR00847">
    <property type="entry name" value="ccoS"/>
    <property type="match status" value="1"/>
</dbReference>
<protein>
    <submittedName>
        <fullName evidence="2">Cytochrome oxidase maturation protein Cbb3</fullName>
    </submittedName>
</protein>
<dbReference type="Proteomes" id="UP000620550">
    <property type="component" value="Unassembled WGS sequence"/>
</dbReference>
<sequence>MMGNNDACTMNIIFFLIGCSILIALIFLGAFFWATRTGQHEDTYTPSVRILFEDEISQEGAKEETRKA</sequence>
<evidence type="ECO:0000313" key="3">
    <source>
        <dbReference type="Proteomes" id="UP000620550"/>
    </source>
</evidence>
<dbReference type="Pfam" id="PF03597">
    <property type="entry name" value="FixS"/>
    <property type="match status" value="1"/>
</dbReference>
<proteinExistence type="predicted"/>
<reference evidence="3" key="1">
    <citation type="journal article" date="2019" name="Int. J. Syst. Evol. Microbiol.">
        <title>The Global Catalogue of Microorganisms (GCM) 10K type strain sequencing project: providing services to taxonomists for standard genome sequencing and annotation.</title>
        <authorList>
            <consortium name="The Broad Institute Genomics Platform"/>
            <consortium name="The Broad Institute Genome Sequencing Center for Infectious Disease"/>
            <person name="Wu L."/>
            <person name="Ma J."/>
        </authorList>
    </citation>
    <scope>NUCLEOTIDE SEQUENCE [LARGE SCALE GENOMIC DNA]</scope>
    <source>
        <strain evidence="3">CGMCC 1.12966</strain>
    </source>
</reference>
<keyword evidence="1" id="KW-1133">Transmembrane helix</keyword>
<accession>A0ABQ3I2R0</accession>
<feature type="transmembrane region" description="Helical" evidence="1">
    <location>
        <begin position="12"/>
        <end position="34"/>
    </location>
</feature>
<keyword evidence="1" id="KW-0812">Transmembrane</keyword>
<dbReference type="PANTHER" id="PTHR41532:SF1">
    <property type="entry name" value="FIXS PROTEIN"/>
    <property type="match status" value="1"/>
</dbReference>
<keyword evidence="3" id="KW-1185">Reference proteome</keyword>
<keyword evidence="1" id="KW-0472">Membrane</keyword>
<name>A0ABQ3I2R0_9SPHI</name>
<comment type="caution">
    <text evidence="2">The sequence shown here is derived from an EMBL/GenBank/DDBJ whole genome shotgun (WGS) entry which is preliminary data.</text>
</comment>